<dbReference type="AlphaFoldDB" id="A0A0E9SAY1"/>
<dbReference type="EMBL" id="GBXM01070894">
    <property type="protein sequence ID" value="JAH37683.1"/>
    <property type="molecule type" value="Transcribed_RNA"/>
</dbReference>
<protein>
    <submittedName>
        <fullName evidence="1">Uncharacterized protein</fullName>
    </submittedName>
</protein>
<organism evidence="1">
    <name type="scientific">Anguilla anguilla</name>
    <name type="common">European freshwater eel</name>
    <name type="synonym">Muraena anguilla</name>
    <dbReference type="NCBI Taxonomy" id="7936"/>
    <lineage>
        <taxon>Eukaryota</taxon>
        <taxon>Metazoa</taxon>
        <taxon>Chordata</taxon>
        <taxon>Craniata</taxon>
        <taxon>Vertebrata</taxon>
        <taxon>Euteleostomi</taxon>
        <taxon>Actinopterygii</taxon>
        <taxon>Neopterygii</taxon>
        <taxon>Teleostei</taxon>
        <taxon>Anguilliformes</taxon>
        <taxon>Anguillidae</taxon>
        <taxon>Anguilla</taxon>
    </lineage>
</organism>
<evidence type="ECO:0000313" key="1">
    <source>
        <dbReference type="EMBL" id="JAH37683.1"/>
    </source>
</evidence>
<reference evidence="1" key="2">
    <citation type="journal article" date="2015" name="Fish Shellfish Immunol.">
        <title>Early steps in the European eel (Anguilla anguilla)-Vibrio vulnificus interaction in the gills: Role of the RtxA13 toxin.</title>
        <authorList>
            <person name="Callol A."/>
            <person name="Pajuelo D."/>
            <person name="Ebbesson L."/>
            <person name="Teles M."/>
            <person name="MacKenzie S."/>
            <person name="Amaro C."/>
        </authorList>
    </citation>
    <scope>NUCLEOTIDE SEQUENCE</scope>
</reference>
<sequence length="40" mass="4371">MLFCSLSVCEESVGESECPNLLFLSSVTKPRMVLGPPWAL</sequence>
<proteinExistence type="predicted"/>
<accession>A0A0E9SAY1</accession>
<name>A0A0E9SAY1_ANGAN</name>
<reference evidence="1" key="1">
    <citation type="submission" date="2014-11" db="EMBL/GenBank/DDBJ databases">
        <authorList>
            <person name="Amaro Gonzalez C."/>
        </authorList>
    </citation>
    <scope>NUCLEOTIDE SEQUENCE</scope>
</reference>